<dbReference type="Proteomes" id="UP000029445">
    <property type="component" value="Chromosome 1"/>
</dbReference>
<evidence type="ECO:0000313" key="5">
    <source>
        <dbReference type="EMBL" id="KGB77140.1"/>
    </source>
</evidence>
<dbReference type="PANTHER" id="PTHR18804">
    <property type="entry name" value="RIBOSOMAL PROTEIN"/>
    <property type="match status" value="1"/>
</dbReference>
<dbReference type="HAMAP" id="MF_00251">
    <property type="entry name" value="Ribosomal_bL36"/>
    <property type="match status" value="1"/>
</dbReference>
<evidence type="ECO:0000256" key="4">
    <source>
        <dbReference type="RuleBase" id="RU000570"/>
    </source>
</evidence>
<dbReference type="SUPFAM" id="SSF57840">
    <property type="entry name" value="Ribosomal protein L36"/>
    <property type="match status" value="1"/>
</dbReference>
<gene>
    <name evidence="5" type="ORF">CNBG_2978</name>
</gene>
<accession>A0A095C944</accession>
<keyword evidence="6" id="KW-1185">Reference proteome</keyword>
<dbReference type="GO" id="GO:0005840">
    <property type="term" value="C:ribosome"/>
    <property type="evidence" value="ECO:0007669"/>
    <property type="project" value="UniProtKB-KW"/>
</dbReference>
<dbReference type="OMA" id="NFQVRGM"/>
<organism evidence="5 6">
    <name type="scientific">Cryptococcus deuterogattii (strain R265)</name>
    <name type="common">Cryptococcus gattii VGII (strain R265)</name>
    <dbReference type="NCBI Taxonomy" id="294750"/>
    <lineage>
        <taxon>Eukaryota</taxon>
        <taxon>Fungi</taxon>
        <taxon>Dikarya</taxon>
        <taxon>Basidiomycota</taxon>
        <taxon>Agaricomycotina</taxon>
        <taxon>Tremellomycetes</taxon>
        <taxon>Tremellales</taxon>
        <taxon>Cryptococcaceae</taxon>
        <taxon>Cryptococcus</taxon>
        <taxon>Cryptococcus gattii species complex</taxon>
    </lineage>
</organism>
<evidence type="ECO:0000313" key="6">
    <source>
        <dbReference type="Proteomes" id="UP000029445"/>
    </source>
</evidence>
<dbReference type="GO" id="GO:0003735">
    <property type="term" value="F:structural constituent of ribosome"/>
    <property type="evidence" value="ECO:0007669"/>
    <property type="project" value="InterPro"/>
</dbReference>
<keyword evidence="3 4" id="KW-0687">Ribonucleoprotein</keyword>
<dbReference type="RefSeq" id="XP_062882973.1">
    <property type="nucleotide sequence ID" value="XM_063027018.1"/>
</dbReference>
<protein>
    <recommendedName>
        <fullName evidence="4">Ribosomal protein</fullName>
    </recommendedName>
</protein>
<dbReference type="GO" id="GO:1990904">
    <property type="term" value="C:ribonucleoprotein complex"/>
    <property type="evidence" value="ECO:0007669"/>
    <property type="project" value="UniProtKB-KW"/>
</dbReference>
<dbReference type="AlphaFoldDB" id="A0A095C944"/>
<dbReference type="KEGG" id="cdeu:CNBG_2978"/>
<reference evidence="5 6" key="1">
    <citation type="journal article" date="2011" name="MBio">
        <title>Genome variation in Cryptococcus gattii, an emerging pathogen of immunocompetent hosts.</title>
        <authorList>
            <person name="D'Souza C.A."/>
            <person name="Kronstad J.W."/>
            <person name="Taylor G."/>
            <person name="Warren R."/>
            <person name="Yuen M."/>
            <person name="Hu G."/>
            <person name="Jung W.H."/>
            <person name="Sham A."/>
            <person name="Kidd S.E."/>
            <person name="Tangen K."/>
            <person name="Lee N."/>
            <person name="Zeilmaker T."/>
            <person name="Sawkins J."/>
            <person name="McVicker G."/>
            <person name="Shah S."/>
            <person name="Gnerre S."/>
            <person name="Griggs A."/>
            <person name="Zeng Q."/>
            <person name="Bartlett K."/>
            <person name="Li W."/>
            <person name="Wang X."/>
            <person name="Heitman J."/>
            <person name="Stajich J.E."/>
            <person name="Fraser J.A."/>
            <person name="Meyer W."/>
            <person name="Carter D."/>
            <person name="Schein J."/>
            <person name="Krzywinski M."/>
            <person name="Kwon-Chung K.J."/>
            <person name="Varma A."/>
            <person name="Wang J."/>
            <person name="Brunham R."/>
            <person name="Fyfe M."/>
            <person name="Ouellette B.F."/>
            <person name="Siddiqui A."/>
            <person name="Marra M."/>
            <person name="Jones S."/>
            <person name="Holt R."/>
            <person name="Birren B.W."/>
            <person name="Galagan J.E."/>
            <person name="Cuomo C.A."/>
        </authorList>
    </citation>
    <scope>NUCLEOTIDE SEQUENCE [LARGE SCALE GENOMIC DNA]</scope>
    <source>
        <strain evidence="5 6">R265</strain>
    </source>
</reference>
<proteinExistence type="inferred from homology"/>
<comment type="similarity">
    <text evidence="1 4">Belongs to the bacterial ribosomal protein bL36 family.</text>
</comment>
<evidence type="ECO:0000256" key="2">
    <source>
        <dbReference type="ARBA" id="ARBA00022980"/>
    </source>
</evidence>
<dbReference type="PROSITE" id="PS00828">
    <property type="entry name" value="RIBOSOMAL_L36"/>
    <property type="match status" value="1"/>
</dbReference>
<dbReference type="HOGENOM" id="CLU_135723_1_2_1"/>
<dbReference type="PANTHER" id="PTHR18804:SF16">
    <property type="entry name" value="RIBOSOMAL PROTEIN"/>
    <property type="match status" value="1"/>
</dbReference>
<name>A0A095C944_CRYD2</name>
<sequence>MLAILRRIPQLARAGPSNPTQRFCSTCSPRPLTSSLRPSLPSLSTSLASRPILALQATNVGRGISQVRGMKVRSSVKKFCDGCLVVRRKGRIYVICSKNPKHKQRQG</sequence>
<dbReference type="EMBL" id="CP025759">
    <property type="protein sequence ID" value="KGB77140.1"/>
    <property type="molecule type" value="Genomic_DNA"/>
</dbReference>
<dbReference type="GO" id="GO:0006412">
    <property type="term" value="P:translation"/>
    <property type="evidence" value="ECO:0007669"/>
    <property type="project" value="InterPro"/>
</dbReference>
<dbReference type="InterPro" id="IPR052010">
    <property type="entry name" value="Ribosomal_LSU_bL36"/>
</dbReference>
<dbReference type="InterPro" id="IPR000473">
    <property type="entry name" value="Ribosomal_bL36"/>
</dbReference>
<evidence type="ECO:0000256" key="1">
    <source>
        <dbReference type="ARBA" id="ARBA00007645"/>
    </source>
</evidence>
<reference evidence="5 6" key="2">
    <citation type="journal article" date="2018" name="Proc. Natl. Acad. Sci.">
        <title>RNAi is a critical determinant of centromere evolution in closely related fungi.</title>
        <authorList>
            <person name="Yadav V."/>
            <person name="Sun S."/>
            <person name="Billmyre R.B."/>
            <person name="Thimmappa B.C."/>
            <person name="Shea T."/>
            <person name="Lintner R."/>
            <person name="Bakkeren G."/>
            <person name="Cuomo C.A."/>
            <person name="Heitman J."/>
            <person name="Sanyal K."/>
        </authorList>
    </citation>
    <scope>NUCLEOTIDE SEQUENCE [LARGE SCALE GENOMIC DNA]</scope>
    <source>
        <strain evidence="5 6">R265</strain>
    </source>
</reference>
<dbReference type="STRING" id="294750.A0A095C944"/>
<evidence type="ECO:0000256" key="3">
    <source>
        <dbReference type="ARBA" id="ARBA00023274"/>
    </source>
</evidence>
<dbReference type="NCBIfam" id="TIGR01022">
    <property type="entry name" value="rpmJ_bact"/>
    <property type="match status" value="1"/>
</dbReference>
<dbReference type="Pfam" id="PF00444">
    <property type="entry name" value="Ribosomal_L36"/>
    <property type="match status" value="1"/>
</dbReference>
<dbReference type="VEuPathDB" id="FungiDB:CNBG_2978"/>
<keyword evidence="2 4" id="KW-0689">Ribosomal protein</keyword>
<dbReference type="InterPro" id="IPR035977">
    <property type="entry name" value="Ribosomal_bL36_sp"/>
</dbReference>
<dbReference type="GeneID" id="88179292"/>
<dbReference type="OrthoDB" id="10265903at2759"/>